<evidence type="ECO:0000313" key="2">
    <source>
        <dbReference type="EMBL" id="GMH19843.1"/>
    </source>
</evidence>
<feature type="transmembrane region" description="Helical" evidence="1">
    <location>
        <begin position="132"/>
        <end position="157"/>
    </location>
</feature>
<gene>
    <name evidence="2" type="ORF">Nepgr_021684</name>
</gene>
<keyword evidence="1" id="KW-1133">Transmembrane helix</keyword>
<feature type="transmembrane region" description="Helical" evidence="1">
    <location>
        <begin position="98"/>
        <end position="120"/>
    </location>
</feature>
<organism evidence="2 3">
    <name type="scientific">Nepenthes gracilis</name>
    <name type="common">Slender pitcher plant</name>
    <dbReference type="NCBI Taxonomy" id="150966"/>
    <lineage>
        <taxon>Eukaryota</taxon>
        <taxon>Viridiplantae</taxon>
        <taxon>Streptophyta</taxon>
        <taxon>Embryophyta</taxon>
        <taxon>Tracheophyta</taxon>
        <taxon>Spermatophyta</taxon>
        <taxon>Magnoliopsida</taxon>
        <taxon>eudicotyledons</taxon>
        <taxon>Gunneridae</taxon>
        <taxon>Pentapetalae</taxon>
        <taxon>Caryophyllales</taxon>
        <taxon>Nepenthaceae</taxon>
        <taxon>Nepenthes</taxon>
    </lineage>
</organism>
<keyword evidence="1" id="KW-0812">Transmembrane</keyword>
<proteinExistence type="predicted"/>
<dbReference type="AlphaFoldDB" id="A0AAD3XWA1"/>
<keyword evidence="1" id="KW-0472">Membrane</keyword>
<feature type="transmembrane region" description="Helical" evidence="1">
    <location>
        <begin position="169"/>
        <end position="187"/>
    </location>
</feature>
<keyword evidence="3" id="KW-1185">Reference proteome</keyword>
<comment type="caution">
    <text evidence="2">The sequence shown here is derived from an EMBL/GenBank/DDBJ whole genome shotgun (WGS) entry which is preliminary data.</text>
</comment>
<dbReference type="Proteomes" id="UP001279734">
    <property type="component" value="Unassembled WGS sequence"/>
</dbReference>
<evidence type="ECO:0000313" key="3">
    <source>
        <dbReference type="Proteomes" id="UP001279734"/>
    </source>
</evidence>
<accession>A0AAD3XWA1</accession>
<reference evidence="2" key="1">
    <citation type="submission" date="2023-05" db="EMBL/GenBank/DDBJ databases">
        <title>Nepenthes gracilis genome sequencing.</title>
        <authorList>
            <person name="Fukushima K."/>
        </authorList>
    </citation>
    <scope>NUCLEOTIDE SEQUENCE</scope>
    <source>
        <strain evidence="2">SING2019-196</strain>
    </source>
</reference>
<dbReference type="EMBL" id="BSYO01000021">
    <property type="protein sequence ID" value="GMH19843.1"/>
    <property type="molecule type" value="Genomic_DNA"/>
</dbReference>
<sequence>MNRPGDMETVETSSSLMPPSSSLIVPVVPPFLTLESACLVEQPSQSPRVPVLPSTATAGPIAAPAIGPSVCSVALRDVLLRPLHRGDVLMVPCRVGPLAAPFLASVPTGAIFLVVLFCSASSLSLGGLEKKGGVWFICCWLFGCLVLLATFCLLVIGDWMMLATSSCKLLSLLGCFYLLTCMNVHSLPLRLSSVRFPRLMFAMKDQLLGCWFVVIPRLADLLLDGGCLSLFLVFVSECWSVSLFILRRQ</sequence>
<name>A0AAD3XWA1_NEPGR</name>
<feature type="transmembrane region" description="Helical" evidence="1">
    <location>
        <begin position="228"/>
        <end position="246"/>
    </location>
</feature>
<evidence type="ECO:0000256" key="1">
    <source>
        <dbReference type="SAM" id="Phobius"/>
    </source>
</evidence>
<protein>
    <submittedName>
        <fullName evidence="2">Uncharacterized protein</fullName>
    </submittedName>
</protein>